<accession>A0ABV0ZZY1</accession>
<sequence length="96" mass="11519">LPTIEFICQKHLVLRRRDVRKHWSTSHESRVSYDSDTERIKTTDTQRQKEIFGLNRQVEDFREFDKIVMARQLDQNIYKTQLNEAFSDCSGQDLPM</sequence>
<name>A0ABV0ZZY1_9TELE</name>
<gene>
    <name evidence="1" type="ORF">AMECASPLE_023588</name>
</gene>
<comment type="caution">
    <text evidence="1">The sequence shown here is derived from an EMBL/GenBank/DDBJ whole genome shotgun (WGS) entry which is preliminary data.</text>
</comment>
<dbReference type="Proteomes" id="UP001469553">
    <property type="component" value="Unassembled WGS sequence"/>
</dbReference>
<dbReference type="EMBL" id="JAHRIP010077419">
    <property type="protein sequence ID" value="MEQ2311725.1"/>
    <property type="molecule type" value="Genomic_DNA"/>
</dbReference>
<feature type="non-terminal residue" evidence="1">
    <location>
        <position position="1"/>
    </location>
</feature>
<protein>
    <submittedName>
        <fullName evidence="1">Uncharacterized protein</fullName>
    </submittedName>
</protein>
<evidence type="ECO:0000313" key="1">
    <source>
        <dbReference type="EMBL" id="MEQ2311725.1"/>
    </source>
</evidence>
<organism evidence="1 2">
    <name type="scientific">Ameca splendens</name>
    <dbReference type="NCBI Taxonomy" id="208324"/>
    <lineage>
        <taxon>Eukaryota</taxon>
        <taxon>Metazoa</taxon>
        <taxon>Chordata</taxon>
        <taxon>Craniata</taxon>
        <taxon>Vertebrata</taxon>
        <taxon>Euteleostomi</taxon>
        <taxon>Actinopterygii</taxon>
        <taxon>Neopterygii</taxon>
        <taxon>Teleostei</taxon>
        <taxon>Neoteleostei</taxon>
        <taxon>Acanthomorphata</taxon>
        <taxon>Ovalentaria</taxon>
        <taxon>Atherinomorphae</taxon>
        <taxon>Cyprinodontiformes</taxon>
        <taxon>Goodeidae</taxon>
        <taxon>Ameca</taxon>
    </lineage>
</organism>
<keyword evidence="2" id="KW-1185">Reference proteome</keyword>
<reference evidence="1 2" key="1">
    <citation type="submission" date="2021-06" db="EMBL/GenBank/DDBJ databases">
        <authorList>
            <person name="Palmer J.M."/>
        </authorList>
    </citation>
    <scope>NUCLEOTIDE SEQUENCE [LARGE SCALE GENOMIC DNA]</scope>
    <source>
        <strain evidence="1 2">AS_MEX2019</strain>
        <tissue evidence="1">Muscle</tissue>
    </source>
</reference>
<evidence type="ECO:0000313" key="2">
    <source>
        <dbReference type="Proteomes" id="UP001469553"/>
    </source>
</evidence>
<proteinExistence type="predicted"/>